<reference evidence="8 9" key="1">
    <citation type="submission" date="2016-02" db="EMBL/GenBank/DDBJ databases">
        <title>Comparative genomic and transcriptomic foundation for Pichia pastoris.</title>
        <authorList>
            <person name="Love K.R."/>
            <person name="Shah K.A."/>
            <person name="Whittaker C.A."/>
            <person name="Wu J."/>
            <person name="Bartlett M.C."/>
            <person name="Ma D."/>
            <person name="Leeson R.L."/>
            <person name="Priest M."/>
            <person name="Young S.K."/>
            <person name="Love J.C."/>
        </authorList>
    </citation>
    <scope>NUCLEOTIDE SEQUENCE [LARGE SCALE GENOMIC DNA]</scope>
    <source>
        <strain evidence="8 9">ATCC 28485</strain>
    </source>
</reference>
<keyword evidence="4" id="KW-0811">Translocation</keyword>
<dbReference type="GO" id="GO:0036228">
    <property type="term" value="P:protein localization to nuclear inner membrane"/>
    <property type="evidence" value="ECO:0007669"/>
    <property type="project" value="TreeGrafter"/>
</dbReference>
<keyword evidence="4" id="KW-0653">Protein transport</keyword>
<dbReference type="GO" id="GO:0044613">
    <property type="term" value="C:nuclear pore central transport channel"/>
    <property type="evidence" value="ECO:0007669"/>
    <property type="project" value="TreeGrafter"/>
</dbReference>
<keyword evidence="3" id="KW-0813">Transport</keyword>
<dbReference type="InterPro" id="IPR024864">
    <property type="entry name" value="Nup54/Nup57/Nup44"/>
</dbReference>
<proteinExistence type="predicted"/>
<protein>
    <submittedName>
        <fullName evidence="8">BA75_02934T0</fullName>
    </submittedName>
</protein>
<dbReference type="GO" id="GO:0017056">
    <property type="term" value="F:structural constituent of nuclear pore"/>
    <property type="evidence" value="ECO:0007669"/>
    <property type="project" value="TreeGrafter"/>
</dbReference>
<dbReference type="Proteomes" id="UP000094565">
    <property type="component" value="Chromosome 2"/>
</dbReference>
<evidence type="ECO:0000259" key="7">
    <source>
        <dbReference type="Pfam" id="PF13874"/>
    </source>
</evidence>
<dbReference type="PANTHER" id="PTHR13000:SF0">
    <property type="entry name" value="NUCLEOPORIN P54"/>
    <property type="match status" value="1"/>
</dbReference>
<evidence type="ECO:0000256" key="2">
    <source>
        <dbReference type="ARBA" id="ARBA00004620"/>
    </source>
</evidence>
<feature type="compositionally biased region" description="Low complexity" evidence="6">
    <location>
        <begin position="212"/>
        <end position="241"/>
    </location>
</feature>
<dbReference type="Pfam" id="PF13634">
    <property type="entry name" value="Nucleoporin_FG"/>
    <property type="match status" value="3"/>
</dbReference>
<dbReference type="EMBL" id="CP014585">
    <property type="protein sequence ID" value="ANZ75784.1"/>
    <property type="molecule type" value="Genomic_DNA"/>
</dbReference>
<evidence type="ECO:0000256" key="6">
    <source>
        <dbReference type="SAM" id="MobiDB-lite"/>
    </source>
</evidence>
<accession>A0A1B2JCK0</accession>
<feature type="region of interest" description="Disordered" evidence="6">
    <location>
        <begin position="206"/>
        <end position="263"/>
    </location>
</feature>
<evidence type="ECO:0000313" key="9">
    <source>
        <dbReference type="Proteomes" id="UP000094565"/>
    </source>
</evidence>
<evidence type="ECO:0000256" key="5">
    <source>
        <dbReference type="ARBA" id="ARBA00023242"/>
    </source>
</evidence>
<dbReference type="GO" id="GO:0006607">
    <property type="term" value="P:NLS-bearing protein import into nucleus"/>
    <property type="evidence" value="ECO:0007669"/>
    <property type="project" value="TreeGrafter"/>
</dbReference>
<feature type="compositionally biased region" description="Polar residues" evidence="6">
    <location>
        <begin position="242"/>
        <end position="263"/>
    </location>
</feature>
<sequence>MSFNFGAKTNAAPGNTSTGGFSFGSNASNNAAPAAGSSSFSFGAKPASGGLNLNTNPSSSNSGGLFGAKPAGTTGASSGLFGANTGTTTNTTSGGLFGNNNNANVNNTASGGLFGNNSSNANNATSGGLFGNTNTNANNANTNNTASGSLFGGNNNTSSGGLFGNNNAGTNSGGLFGGASNAGNTANTGTPSGGLFGSSNTTGGTSGGLFGGNNNTNTSNTAGGLFGNNANTNANNQVSNNVPTSSQPSFAWSQQPKSQPSNALQQMQSNQAVTTFNNNSNNYTPTITDQIIKVKNSWDPSSPNCMLKTHFYNKLPTNESLANVQRPQDELPEEWEKAMSSRPTKYNSIPVKAKGFDDLLTRANTQTEHVRQSRIILNTINDNLTDLGEKHDLNTSARLTECKVKYKNLSKKLLRLAIILSVLKSRGYPLSTDEEHLKLEFEKLFNTLNDPAGLGRTNELWGRLSNLRERAKNLSQQQQKENGLLITQEQVQERDLSTTSKVTDVLGKQQQGIQYLYELIQTDKEKLDKLLEKVN</sequence>
<dbReference type="Pfam" id="PF13874">
    <property type="entry name" value="Nup54"/>
    <property type="match status" value="1"/>
</dbReference>
<keyword evidence="4" id="KW-0906">Nuclear pore complex</keyword>
<name>A0A1B2JCK0_PICPA</name>
<dbReference type="Gene3D" id="1.20.5.490">
    <property type="entry name" value="Single helix bin"/>
    <property type="match status" value="1"/>
</dbReference>
<dbReference type="GO" id="GO:0031965">
    <property type="term" value="C:nuclear membrane"/>
    <property type="evidence" value="ECO:0007669"/>
    <property type="project" value="UniProtKB-SubCell"/>
</dbReference>
<keyword evidence="9" id="KW-1185">Reference proteome</keyword>
<dbReference type="PANTHER" id="PTHR13000">
    <property type="entry name" value="NUCLEOPORIN P54"/>
    <property type="match status" value="1"/>
</dbReference>
<dbReference type="GO" id="GO:0006999">
    <property type="term" value="P:nuclear pore organization"/>
    <property type="evidence" value="ECO:0007669"/>
    <property type="project" value="TreeGrafter"/>
</dbReference>
<dbReference type="InterPro" id="IPR025574">
    <property type="entry name" value="Nucleoporin_FG_rpt"/>
</dbReference>
<organism evidence="8 9">
    <name type="scientific">Komagataella pastoris</name>
    <name type="common">Yeast</name>
    <name type="synonym">Pichia pastoris</name>
    <dbReference type="NCBI Taxonomy" id="4922"/>
    <lineage>
        <taxon>Eukaryota</taxon>
        <taxon>Fungi</taxon>
        <taxon>Dikarya</taxon>
        <taxon>Ascomycota</taxon>
        <taxon>Saccharomycotina</taxon>
        <taxon>Pichiomycetes</taxon>
        <taxon>Pichiales</taxon>
        <taxon>Pichiaceae</taxon>
        <taxon>Komagataella</taxon>
    </lineage>
</organism>
<keyword evidence="5" id="KW-0539">Nucleus</keyword>
<evidence type="ECO:0000313" key="8">
    <source>
        <dbReference type="EMBL" id="ANZ75784.1"/>
    </source>
</evidence>
<gene>
    <name evidence="8" type="primary">NUP57</name>
    <name evidence="8" type="ORF">ATY40_BA7502934</name>
</gene>
<dbReference type="OrthoDB" id="6162375at2759"/>
<evidence type="ECO:0000256" key="3">
    <source>
        <dbReference type="ARBA" id="ARBA00022448"/>
    </source>
</evidence>
<feature type="domain" description="Nucleoporin Nup54 alpha-helical" evidence="7">
    <location>
        <begin position="326"/>
        <end position="464"/>
    </location>
</feature>
<dbReference type="InterPro" id="IPR025712">
    <property type="entry name" value="Nup54_alpha-helical_dom"/>
</dbReference>
<comment type="subcellular location">
    <subcellularLocation>
        <location evidence="2">Nucleus membrane</location>
        <topology evidence="2">Peripheral membrane protein</topology>
        <orientation evidence="2">Nucleoplasmic side</orientation>
    </subcellularLocation>
    <subcellularLocation>
        <location evidence="1">Nucleus</location>
        <location evidence="1">Nuclear pore complex</location>
    </subcellularLocation>
</comment>
<dbReference type="AlphaFoldDB" id="A0A1B2JCK0"/>
<keyword evidence="4" id="KW-0509">mRNA transport</keyword>
<evidence type="ECO:0000256" key="1">
    <source>
        <dbReference type="ARBA" id="ARBA00004567"/>
    </source>
</evidence>
<evidence type="ECO:0000256" key="4">
    <source>
        <dbReference type="ARBA" id="ARBA00023132"/>
    </source>
</evidence>